<gene>
    <name evidence="3" type="ORF">Ahy_B10g101596</name>
</gene>
<comment type="caution">
    <text evidence="3">The sequence shown here is derived from an EMBL/GenBank/DDBJ whole genome shotgun (WGS) entry which is preliminary data.</text>
</comment>
<sequence length="119" mass="13507">MDTNHCNSLPHDKCSYNGTRLYAQSKLASILHVKEMARQHKPRNARVTINAVHPRIIRAHRGLITEVTQRSHNFLADSLFFIASKLLKSISQGAATTCYVALSPQAERASEKYFRLQQM</sequence>
<keyword evidence="4" id="KW-1185">Reference proteome</keyword>
<dbReference type="InterPro" id="IPR036291">
    <property type="entry name" value="NAD(P)-bd_dom_sf"/>
</dbReference>
<accession>A0A444WZW2</accession>
<dbReference type="AlphaFoldDB" id="A0A444WZW2"/>
<dbReference type="Proteomes" id="UP000289738">
    <property type="component" value="Chromosome B10"/>
</dbReference>
<evidence type="ECO:0000313" key="4">
    <source>
        <dbReference type="Proteomes" id="UP000289738"/>
    </source>
</evidence>
<name>A0A444WZW2_ARAHY</name>
<organism evidence="3 4">
    <name type="scientific">Arachis hypogaea</name>
    <name type="common">Peanut</name>
    <dbReference type="NCBI Taxonomy" id="3818"/>
    <lineage>
        <taxon>Eukaryota</taxon>
        <taxon>Viridiplantae</taxon>
        <taxon>Streptophyta</taxon>
        <taxon>Embryophyta</taxon>
        <taxon>Tracheophyta</taxon>
        <taxon>Spermatophyta</taxon>
        <taxon>Magnoliopsida</taxon>
        <taxon>eudicotyledons</taxon>
        <taxon>Gunneridae</taxon>
        <taxon>Pentapetalae</taxon>
        <taxon>rosids</taxon>
        <taxon>fabids</taxon>
        <taxon>Fabales</taxon>
        <taxon>Fabaceae</taxon>
        <taxon>Papilionoideae</taxon>
        <taxon>50 kb inversion clade</taxon>
        <taxon>dalbergioids sensu lato</taxon>
        <taxon>Dalbergieae</taxon>
        <taxon>Pterocarpus clade</taxon>
        <taxon>Arachis</taxon>
    </lineage>
</organism>
<comment type="similarity">
    <text evidence="1">Belongs to the short-chain dehydrogenases/reductases (SDR) family.</text>
</comment>
<dbReference type="GO" id="GO:0016491">
    <property type="term" value="F:oxidoreductase activity"/>
    <property type="evidence" value="ECO:0007669"/>
    <property type="project" value="UniProtKB-KW"/>
</dbReference>
<evidence type="ECO:0000256" key="2">
    <source>
        <dbReference type="ARBA" id="ARBA00023002"/>
    </source>
</evidence>
<keyword evidence="2" id="KW-0560">Oxidoreductase</keyword>
<protein>
    <submittedName>
        <fullName evidence="3">Uncharacterized protein</fullName>
    </submittedName>
</protein>
<dbReference type="STRING" id="3818.A0A444WZW2"/>
<proteinExistence type="inferred from homology"/>
<evidence type="ECO:0000256" key="1">
    <source>
        <dbReference type="ARBA" id="ARBA00006484"/>
    </source>
</evidence>
<evidence type="ECO:0000313" key="3">
    <source>
        <dbReference type="EMBL" id="RYQ82986.1"/>
    </source>
</evidence>
<dbReference type="Gene3D" id="3.40.50.720">
    <property type="entry name" value="NAD(P)-binding Rossmann-like Domain"/>
    <property type="match status" value="1"/>
</dbReference>
<dbReference type="PANTHER" id="PTHR24320:SF198">
    <property type="entry name" value="NAD(P)-BINDING ROSSMANN-FOLD SUPERFAMILY PROTEIN"/>
    <property type="match status" value="1"/>
</dbReference>
<dbReference type="EMBL" id="SDMP01000020">
    <property type="protein sequence ID" value="RYQ82986.1"/>
    <property type="molecule type" value="Genomic_DNA"/>
</dbReference>
<dbReference type="SUPFAM" id="SSF51735">
    <property type="entry name" value="NAD(P)-binding Rossmann-fold domains"/>
    <property type="match status" value="1"/>
</dbReference>
<reference evidence="3 4" key="1">
    <citation type="submission" date="2019-01" db="EMBL/GenBank/DDBJ databases">
        <title>Sequencing of cultivated peanut Arachis hypogaea provides insights into genome evolution and oil improvement.</title>
        <authorList>
            <person name="Chen X."/>
        </authorList>
    </citation>
    <scope>NUCLEOTIDE SEQUENCE [LARGE SCALE GENOMIC DNA]</scope>
    <source>
        <strain evidence="4">cv. Fuhuasheng</strain>
        <tissue evidence="3">Leaves</tissue>
    </source>
</reference>
<dbReference type="PANTHER" id="PTHR24320">
    <property type="entry name" value="RETINOL DEHYDROGENASE"/>
    <property type="match status" value="1"/>
</dbReference>